<gene>
    <name evidence="6" type="ORF">HNAJ_LOCUS11428</name>
</gene>
<protein>
    <submittedName>
        <fullName evidence="8">Tropomyosin</fullName>
    </submittedName>
</protein>
<reference evidence="8" key="1">
    <citation type="submission" date="2017-02" db="UniProtKB">
        <authorList>
            <consortium name="WormBaseParasite"/>
        </authorList>
    </citation>
    <scope>IDENTIFICATION</scope>
</reference>
<comment type="similarity">
    <text evidence="2">Belongs to the tropomyosin family.</text>
</comment>
<proteinExistence type="inferred from homology"/>
<dbReference type="InterPro" id="IPR000533">
    <property type="entry name" value="Tropomyosin"/>
</dbReference>
<keyword evidence="3" id="KW-0677">Repeat</keyword>
<dbReference type="Proteomes" id="UP000278807">
    <property type="component" value="Unassembled WGS sequence"/>
</dbReference>
<name>A0A0R3TUJ5_RODNA</name>
<dbReference type="EMBL" id="UZAE01013574">
    <property type="protein sequence ID" value="VDO10431.1"/>
    <property type="molecule type" value="Genomic_DNA"/>
</dbReference>
<evidence type="ECO:0000256" key="4">
    <source>
        <dbReference type="ARBA" id="ARBA00023054"/>
    </source>
</evidence>
<evidence type="ECO:0000313" key="7">
    <source>
        <dbReference type="Proteomes" id="UP000278807"/>
    </source>
</evidence>
<evidence type="ECO:0000256" key="2">
    <source>
        <dbReference type="ARBA" id="ARBA00009036"/>
    </source>
</evidence>
<sequence length="240" mass="28013">MDVLKQKISDVRESIAKLEADLDEKDKELLAIRQDHKKFEAEARAAHKSRDILELKVEAVQKELKDCLLKLEENQKAADESKRSADSLEKKRNAQEKIIFELEDKLQKVTEAAKEAQTKSTKVIHELREIEEKIDQIEFINEKKEKTIIELQDLNRLYSSRLKSMKSLFDNNFNGDVELENRVEEVTKQLNAANRRAKSAEDQAQLNQIELARLEDELSEWKDKNTTLRSEIDRINVELQ</sequence>
<evidence type="ECO:0000256" key="3">
    <source>
        <dbReference type="ARBA" id="ARBA00022737"/>
    </source>
</evidence>
<organism evidence="8">
    <name type="scientific">Rodentolepis nana</name>
    <name type="common">Dwarf tapeworm</name>
    <name type="synonym">Hymenolepis nana</name>
    <dbReference type="NCBI Taxonomy" id="102285"/>
    <lineage>
        <taxon>Eukaryota</taxon>
        <taxon>Metazoa</taxon>
        <taxon>Spiralia</taxon>
        <taxon>Lophotrochozoa</taxon>
        <taxon>Platyhelminthes</taxon>
        <taxon>Cestoda</taxon>
        <taxon>Eucestoda</taxon>
        <taxon>Cyclophyllidea</taxon>
        <taxon>Hymenolepididae</taxon>
        <taxon>Rodentolepis</taxon>
    </lineage>
</organism>
<dbReference type="STRING" id="102285.A0A0R3TUJ5"/>
<dbReference type="AlphaFoldDB" id="A0A0R3TUJ5"/>
<comment type="function">
    <text evidence="1">Tropomyosin, in association with the troponin complex, plays a central role in the calcium dependent regulation of muscle contraction.</text>
</comment>
<dbReference type="OrthoDB" id="6259008at2759"/>
<dbReference type="SUPFAM" id="SSF57997">
    <property type="entry name" value="Tropomyosin"/>
    <property type="match status" value="1"/>
</dbReference>
<keyword evidence="4 5" id="KW-0175">Coiled coil</keyword>
<evidence type="ECO:0000256" key="1">
    <source>
        <dbReference type="ARBA" id="ARBA00002987"/>
    </source>
</evidence>
<dbReference type="WBParaSite" id="HNAJ_0001143801-mRNA-1">
    <property type="protein sequence ID" value="HNAJ_0001143801-mRNA-1"/>
    <property type="gene ID" value="HNAJ_0001143801"/>
</dbReference>
<reference evidence="6 7" key="2">
    <citation type="submission" date="2018-11" db="EMBL/GenBank/DDBJ databases">
        <authorList>
            <consortium name="Pathogen Informatics"/>
        </authorList>
    </citation>
    <scope>NUCLEOTIDE SEQUENCE [LARGE SCALE GENOMIC DNA]</scope>
</reference>
<feature type="coiled-coil region" evidence="5">
    <location>
        <begin position="1"/>
        <end position="238"/>
    </location>
</feature>
<evidence type="ECO:0000256" key="5">
    <source>
        <dbReference type="SAM" id="Coils"/>
    </source>
</evidence>
<dbReference type="Pfam" id="PF00261">
    <property type="entry name" value="Tropomyosin"/>
    <property type="match status" value="1"/>
</dbReference>
<dbReference type="PANTHER" id="PTHR19269">
    <property type="entry name" value="TROPOMYOSIN"/>
    <property type="match status" value="1"/>
</dbReference>
<evidence type="ECO:0000313" key="8">
    <source>
        <dbReference type="WBParaSite" id="HNAJ_0001143801-mRNA-1"/>
    </source>
</evidence>
<keyword evidence="7" id="KW-1185">Reference proteome</keyword>
<dbReference type="Gene3D" id="1.20.5.170">
    <property type="match status" value="1"/>
</dbReference>
<evidence type="ECO:0000313" key="6">
    <source>
        <dbReference type="EMBL" id="VDO10431.1"/>
    </source>
</evidence>
<accession>A0A0R3TUJ5</accession>